<feature type="binding site" evidence="11">
    <location>
        <position position="317"/>
    </location>
    <ligand>
        <name>Mg(2+)</name>
        <dbReference type="ChEBI" id="CHEBI:18420"/>
    </ligand>
</feature>
<comment type="function">
    <text evidence="12">Flavin transferase that catalyzes the transfer of the FMN moiety of FAD and its covalent binding to the hydroxyl group of a threonine residue in a target flavoprotein.</text>
</comment>
<dbReference type="SUPFAM" id="SSF143631">
    <property type="entry name" value="ApbE-like"/>
    <property type="match status" value="1"/>
</dbReference>
<sequence>MKKNKTPILLFTLVLLAALLGGCGGAGSAAGGAADGAGRTAGGSAGAEPAQKASAVQPKSQTYFIFDTVVTVRIYDERAAEQNFKDLDVLLKEIDSRISRTDSSSEIYKVNANSGIAPVKVSPETFNLVAKALDYAKRTDGKFDPAIGNLVSLWNIGHEGAHVPPEEEIAEARRLTDYRKIELNEAAQEIYLQEKGMSVDLGSIGKGYAADRIYDYLADQGFHSAIIDLGGNVYAMGAKPNGDEWNIGIQDPGKERGNSIGTIRVKDKTIVTSGIYERFFIENGKLYQHILDPTTGYPVDNGISSVTIVTDKSADADALSTTLFVLGIDKGLEFIENTPNTEALFITKDKKLYATSGFKQLLHKTNDSYTFTN</sequence>
<dbReference type="GO" id="GO:0016740">
    <property type="term" value="F:transferase activity"/>
    <property type="evidence" value="ECO:0007669"/>
    <property type="project" value="UniProtKB-UniRule"/>
</dbReference>
<dbReference type="RefSeq" id="WP_036626364.1">
    <property type="nucleotide sequence ID" value="NZ_JAKOBR010000017.1"/>
</dbReference>
<keyword evidence="3 10" id="KW-0285">Flavoprotein</keyword>
<evidence type="ECO:0000256" key="3">
    <source>
        <dbReference type="ARBA" id="ARBA00022630"/>
    </source>
</evidence>
<evidence type="ECO:0000313" key="13">
    <source>
        <dbReference type="EMBL" id="KFN07495.1"/>
    </source>
</evidence>
<comment type="cofactor">
    <cofactor evidence="11">
        <name>Mg(2+)</name>
        <dbReference type="ChEBI" id="CHEBI:18420"/>
    </cofactor>
    <cofactor evidence="11">
        <name>Mn(2+)</name>
        <dbReference type="ChEBI" id="CHEBI:29035"/>
    </cofactor>
    <text evidence="11">Magnesium. Can also use manganese.</text>
</comment>
<dbReference type="Pfam" id="PF02424">
    <property type="entry name" value="ApbE"/>
    <property type="match status" value="1"/>
</dbReference>
<evidence type="ECO:0000256" key="1">
    <source>
        <dbReference type="ARBA" id="ARBA00011955"/>
    </source>
</evidence>
<keyword evidence="5 10" id="KW-0479">Metal-binding</keyword>
<dbReference type="InterPro" id="IPR003374">
    <property type="entry name" value="ApbE-like_sf"/>
</dbReference>
<dbReference type="PATRIC" id="fig|44252.3.peg.3837"/>
<keyword evidence="4 10" id="KW-0808">Transferase</keyword>
<name>A0A090ZB99_PAEMA</name>
<dbReference type="GeneID" id="77009659"/>
<gene>
    <name evidence="13" type="ORF">DJ90_5906</name>
</gene>
<dbReference type="Gene3D" id="3.10.520.10">
    <property type="entry name" value="ApbE-like domains"/>
    <property type="match status" value="1"/>
</dbReference>
<evidence type="ECO:0000256" key="7">
    <source>
        <dbReference type="ARBA" id="ARBA00022842"/>
    </source>
</evidence>
<keyword evidence="7 10" id="KW-0460">Magnesium</keyword>
<feature type="chain" id="PRO_5039764072" description="FAD:protein FMN transferase" evidence="12">
    <location>
        <begin position="30"/>
        <end position="373"/>
    </location>
</feature>
<comment type="catalytic activity">
    <reaction evidence="9 10 12">
        <text>L-threonyl-[protein] + FAD = FMN-L-threonyl-[protein] + AMP + H(+)</text>
        <dbReference type="Rhea" id="RHEA:36847"/>
        <dbReference type="Rhea" id="RHEA-COMP:11060"/>
        <dbReference type="Rhea" id="RHEA-COMP:11061"/>
        <dbReference type="ChEBI" id="CHEBI:15378"/>
        <dbReference type="ChEBI" id="CHEBI:30013"/>
        <dbReference type="ChEBI" id="CHEBI:57692"/>
        <dbReference type="ChEBI" id="CHEBI:74257"/>
        <dbReference type="ChEBI" id="CHEBI:456215"/>
        <dbReference type="EC" id="2.7.1.180"/>
    </reaction>
</comment>
<dbReference type="GO" id="GO:0046872">
    <property type="term" value="F:metal ion binding"/>
    <property type="evidence" value="ECO:0007669"/>
    <property type="project" value="UniProtKB-UniRule"/>
</dbReference>
<protein>
    <recommendedName>
        <fullName evidence="2 10">FAD:protein FMN transferase</fullName>
        <ecNumber evidence="1 10">2.7.1.180</ecNumber>
    </recommendedName>
    <alternativeName>
        <fullName evidence="8 10">Flavin transferase</fullName>
    </alternativeName>
</protein>
<organism evidence="13 14">
    <name type="scientific">Paenibacillus macerans</name>
    <name type="common">Bacillus macerans</name>
    <dbReference type="NCBI Taxonomy" id="44252"/>
    <lineage>
        <taxon>Bacteria</taxon>
        <taxon>Bacillati</taxon>
        <taxon>Bacillota</taxon>
        <taxon>Bacilli</taxon>
        <taxon>Bacillales</taxon>
        <taxon>Paenibacillaceae</taxon>
        <taxon>Paenibacillus</taxon>
    </lineage>
</organism>
<keyword evidence="14" id="KW-1185">Reference proteome</keyword>
<dbReference type="EMBL" id="JMQA01000034">
    <property type="protein sequence ID" value="KFN07495.1"/>
    <property type="molecule type" value="Genomic_DNA"/>
</dbReference>
<keyword evidence="12" id="KW-0449">Lipoprotein</keyword>
<evidence type="ECO:0000256" key="9">
    <source>
        <dbReference type="ARBA" id="ARBA00048540"/>
    </source>
</evidence>
<dbReference type="PANTHER" id="PTHR30040">
    <property type="entry name" value="THIAMINE BIOSYNTHESIS LIPOPROTEIN APBE"/>
    <property type="match status" value="1"/>
</dbReference>
<comment type="similarity">
    <text evidence="10 12">Belongs to the ApbE family.</text>
</comment>
<keyword evidence="12" id="KW-0732">Signal</keyword>
<feature type="binding site" evidence="11">
    <location>
        <position position="203"/>
    </location>
    <ligand>
        <name>Mg(2+)</name>
        <dbReference type="ChEBI" id="CHEBI:18420"/>
    </ligand>
</feature>
<comment type="subcellular location">
    <subcellularLocation>
        <location evidence="12">Cell inner membrane</location>
        <topology evidence="12">Lipid-anchor</topology>
        <orientation evidence="12">Periplasmic side</orientation>
    </subcellularLocation>
</comment>
<dbReference type="InterPro" id="IPR024932">
    <property type="entry name" value="ApbE"/>
</dbReference>
<evidence type="ECO:0000256" key="8">
    <source>
        <dbReference type="ARBA" id="ARBA00031306"/>
    </source>
</evidence>
<evidence type="ECO:0000256" key="10">
    <source>
        <dbReference type="PIRNR" id="PIRNR006268"/>
    </source>
</evidence>
<dbReference type="Proteomes" id="UP000029278">
    <property type="component" value="Unassembled WGS sequence"/>
</dbReference>
<evidence type="ECO:0000256" key="4">
    <source>
        <dbReference type="ARBA" id="ARBA00022679"/>
    </source>
</evidence>
<dbReference type="OrthoDB" id="9778595at2"/>
<dbReference type="GO" id="GO:0005886">
    <property type="term" value="C:plasma membrane"/>
    <property type="evidence" value="ECO:0007669"/>
    <property type="project" value="UniProtKB-SubCell"/>
</dbReference>
<dbReference type="PIRSF" id="PIRSF006268">
    <property type="entry name" value="ApbE"/>
    <property type="match status" value="1"/>
</dbReference>
<comment type="caution">
    <text evidence="13">The sequence shown here is derived from an EMBL/GenBank/DDBJ whole genome shotgun (WGS) entry which is preliminary data.</text>
</comment>
<dbReference type="PROSITE" id="PS51257">
    <property type="entry name" value="PROKAR_LIPOPROTEIN"/>
    <property type="match status" value="1"/>
</dbReference>
<feature type="signal peptide" evidence="12">
    <location>
        <begin position="1"/>
        <end position="29"/>
    </location>
</feature>
<evidence type="ECO:0000256" key="11">
    <source>
        <dbReference type="PIRSR" id="PIRSR006268-2"/>
    </source>
</evidence>
<dbReference type="PANTHER" id="PTHR30040:SF2">
    <property type="entry name" value="FAD:PROTEIN FMN TRANSFERASE"/>
    <property type="match status" value="1"/>
</dbReference>
<dbReference type="STRING" id="44252.DJ90_5906"/>
<keyword evidence="12" id="KW-1003">Cell membrane</keyword>
<dbReference type="EC" id="2.7.1.180" evidence="1 10"/>
<keyword evidence="6 10" id="KW-0274">FAD</keyword>
<evidence type="ECO:0000256" key="5">
    <source>
        <dbReference type="ARBA" id="ARBA00022723"/>
    </source>
</evidence>
<feature type="binding site" evidence="11">
    <location>
        <position position="321"/>
    </location>
    <ligand>
        <name>Mg(2+)</name>
        <dbReference type="ChEBI" id="CHEBI:18420"/>
    </ligand>
</feature>
<reference evidence="13 14" key="1">
    <citation type="submission" date="2014-04" db="EMBL/GenBank/DDBJ databases">
        <authorList>
            <person name="Bishop-Lilly K.A."/>
            <person name="Broomall S.M."/>
            <person name="Chain P.S."/>
            <person name="Chertkov O."/>
            <person name="Coyne S.R."/>
            <person name="Daligault H.E."/>
            <person name="Davenport K.W."/>
            <person name="Erkkila T."/>
            <person name="Frey K.G."/>
            <person name="Gibbons H.S."/>
            <person name="Gu W."/>
            <person name="Jaissle J."/>
            <person name="Johnson S.L."/>
            <person name="Koroleva G.I."/>
            <person name="Ladner J.T."/>
            <person name="Lo C.-C."/>
            <person name="Minogue T.D."/>
            <person name="Munk C."/>
            <person name="Palacios G.F."/>
            <person name="Redden C.L."/>
            <person name="Rosenzweig C.N."/>
            <person name="Scholz M.B."/>
            <person name="Teshima H."/>
            <person name="Xu Y."/>
        </authorList>
    </citation>
    <scope>NUCLEOTIDE SEQUENCE [LARGE SCALE GENOMIC DNA]</scope>
    <source>
        <strain evidence="13 14">8244</strain>
    </source>
</reference>
<keyword evidence="12" id="KW-0472">Membrane</keyword>
<keyword evidence="12" id="KW-0997">Cell inner membrane</keyword>
<evidence type="ECO:0000256" key="12">
    <source>
        <dbReference type="RuleBase" id="RU363002"/>
    </source>
</evidence>
<evidence type="ECO:0000256" key="2">
    <source>
        <dbReference type="ARBA" id="ARBA00016337"/>
    </source>
</evidence>
<proteinExistence type="inferred from homology"/>
<accession>A0A090ZB99</accession>
<evidence type="ECO:0000313" key="14">
    <source>
        <dbReference type="Proteomes" id="UP000029278"/>
    </source>
</evidence>
<dbReference type="AlphaFoldDB" id="A0A090ZB99"/>
<dbReference type="HOGENOM" id="CLU_044403_1_0_9"/>
<evidence type="ECO:0000256" key="6">
    <source>
        <dbReference type="ARBA" id="ARBA00022827"/>
    </source>
</evidence>